<gene>
    <name evidence="2" type="ORF">cyc_04787</name>
</gene>
<keyword evidence="1" id="KW-0472">Membrane</keyword>
<sequence length="1161" mass="131144">MEGPAPISIGLRQVAVQSGVLVSSWGCIALLHPIMHSALLLSFIALSRLHLGWLFCCTCHMLLTGCRRDTAAGQKSSEKRKSTGAFRCLSERCWSHLRLRYWHCVFYLFLLLVAFWVASVVQEDSHEGLQSSQVGGGSHSSVHSWRENSLPSLLLNSDCSQHFKIAAKAVIRGRDMSDQLLSLLHSWASQQYVKLSVWFRTGLLMLENVTLKPCMSLLRQVGLLPSINETTAPEVCNSTARNAGWDWWWVQWLTVKHSMIHSFPIVSHSFVHGKNGDRTSWNIRELPEWHDMLSEPMLKFGENGDIVEEGSYCAVLSLMLLYFFSSIIYRACLAIPAVVMQILEAIGFSMSGYTSRNWGSLLVITFKSAAASFAVTLVISFFCIAAVTALTGFRVIGLLGRVLKKSCINSSDVSSNRTALASDHLVKADMTRGAEVLEMLAAVLTCWIILLSDRKYVMYFWATMQPLRLFVLYIVMLLRLPSAQVALLMSLPAPLNKPDTVLQRSQPLRIIDPVAVGSMLGCIIAAATLACMRQLTTTLGSSVKKSMSSHALLVKNSLRSLCYTRGKWTFRNTSNRNEGQLPLLHEPLEKSRVFSRAQKHLNEEKVELVFGGEHISKLGCESQDEAATLHPENLTILTRWPMCNELTKFYLVDLVPAGEILQCQWPVRDEIPKLLVCKQLSREIQEQQRPAQQGVWCMQRLRGPKSQFGELHYQRCDIQSKLVGQGRQQGNDSNAGMTSHLYMWKEKHTTASVKRGGLCVEIDVAVKKVNNAIDLKERFEQHLRESRVRCNSLGAQAYHIVQELKKQTENLSKKINETRYLRNRLNRTLGSDWKFGQVQDHYIHDAFHKEKHNQQNFYRETLKSTEQLTFRLPAEFNKPYDTEVLLEEADRLERALQVIGSRIFSLRMVLYNIELPQSTLDAARKLYRAPGYLGSDSAQLRRVLFRRSKCSWIGDSESLASTLHVLKRAWPSEEFCNRLLRRSGHAKDLSLLEQKSDDVSAREGLEEAMAVAKLPAPDDSLAVHKVSSASYTQRDTEQGLEMACQLLKTVHSTGLLIRDAWQGLLNKNKNGICAMKDDCTELCPLMHEPDDDAQTRQLELKRVWRVAVRSMLRERYRSAWKAARLPGYVLSSTVTEAPANGTTRPAGPLSSKLSWIALRLQ</sequence>
<dbReference type="VEuPathDB" id="ToxoDB:cyc_04787"/>
<protein>
    <submittedName>
        <fullName evidence="2">Uncharacterized protein</fullName>
    </submittedName>
</protein>
<proteinExistence type="predicted"/>
<dbReference type="VEuPathDB" id="ToxoDB:LOC34621270"/>
<keyword evidence="3" id="KW-1185">Reference proteome</keyword>
<feature type="transmembrane region" description="Helical" evidence="1">
    <location>
        <begin position="470"/>
        <end position="489"/>
    </location>
</feature>
<dbReference type="EMBL" id="JROU02000622">
    <property type="protein sequence ID" value="OEH78767.1"/>
    <property type="molecule type" value="Genomic_DNA"/>
</dbReference>
<feature type="transmembrane region" description="Helical" evidence="1">
    <location>
        <begin position="433"/>
        <end position="450"/>
    </location>
</feature>
<organism evidence="2 3">
    <name type="scientific">Cyclospora cayetanensis</name>
    <dbReference type="NCBI Taxonomy" id="88456"/>
    <lineage>
        <taxon>Eukaryota</taxon>
        <taxon>Sar</taxon>
        <taxon>Alveolata</taxon>
        <taxon>Apicomplexa</taxon>
        <taxon>Conoidasida</taxon>
        <taxon>Coccidia</taxon>
        <taxon>Eucoccidiorida</taxon>
        <taxon>Eimeriorina</taxon>
        <taxon>Eimeriidae</taxon>
        <taxon>Cyclospora</taxon>
    </lineage>
</organism>
<evidence type="ECO:0000256" key="1">
    <source>
        <dbReference type="SAM" id="Phobius"/>
    </source>
</evidence>
<feature type="transmembrane region" description="Helical" evidence="1">
    <location>
        <begin position="327"/>
        <end position="350"/>
    </location>
</feature>
<name>A0A1D3D5N8_9EIME</name>
<reference evidence="2 3" key="1">
    <citation type="journal article" date="2016" name="BMC Genomics">
        <title>Comparative genomics reveals Cyclospora cayetanensis possesses coccidia-like metabolism and invasion components but unique surface antigens.</title>
        <authorList>
            <person name="Liu S."/>
            <person name="Wang L."/>
            <person name="Zheng H."/>
            <person name="Xu Z."/>
            <person name="Roellig D.M."/>
            <person name="Li N."/>
            <person name="Frace M.A."/>
            <person name="Tang K."/>
            <person name="Arrowood M.J."/>
            <person name="Moss D.M."/>
            <person name="Zhang L."/>
            <person name="Feng Y."/>
            <person name="Xiao L."/>
        </authorList>
    </citation>
    <scope>NUCLEOTIDE SEQUENCE [LARGE SCALE GENOMIC DNA]</scope>
    <source>
        <strain evidence="2 3">CHN_HEN01</strain>
    </source>
</reference>
<dbReference type="InParanoid" id="A0A1D3D5N8"/>
<comment type="caution">
    <text evidence="2">The sequence shown here is derived from an EMBL/GenBank/DDBJ whole genome shotgun (WGS) entry which is preliminary data.</text>
</comment>
<feature type="transmembrane region" description="Helical" evidence="1">
    <location>
        <begin position="100"/>
        <end position="121"/>
    </location>
</feature>
<accession>A0A1D3D5N8</accession>
<keyword evidence="1" id="KW-0812">Transmembrane</keyword>
<feature type="transmembrane region" description="Helical" evidence="1">
    <location>
        <begin position="510"/>
        <end position="530"/>
    </location>
</feature>
<keyword evidence="1" id="KW-1133">Transmembrane helix</keyword>
<dbReference type="Proteomes" id="UP000095192">
    <property type="component" value="Unassembled WGS sequence"/>
</dbReference>
<evidence type="ECO:0000313" key="2">
    <source>
        <dbReference type="EMBL" id="OEH78767.1"/>
    </source>
</evidence>
<evidence type="ECO:0000313" key="3">
    <source>
        <dbReference type="Proteomes" id="UP000095192"/>
    </source>
</evidence>
<dbReference type="AlphaFoldDB" id="A0A1D3D5N8"/>
<feature type="transmembrane region" description="Helical" evidence="1">
    <location>
        <begin position="370"/>
        <end position="396"/>
    </location>
</feature>